<comment type="similarity">
    <text evidence="1">Belongs to the phosphate acetyltransferase and butyryltransferase family.</text>
</comment>
<feature type="domain" description="Phosphate acetyl/butaryl transferase" evidence="4">
    <location>
        <begin position="94"/>
        <end position="305"/>
    </location>
</feature>
<protein>
    <submittedName>
        <fullName evidence="5">Phosphate acyltransferase</fullName>
    </submittedName>
</protein>
<evidence type="ECO:0000259" key="4">
    <source>
        <dbReference type="Pfam" id="PF01515"/>
    </source>
</evidence>
<dbReference type="Gene3D" id="3.40.718.10">
    <property type="entry name" value="Isopropylmalate Dehydrogenase"/>
    <property type="match status" value="1"/>
</dbReference>
<dbReference type="SUPFAM" id="SSF53659">
    <property type="entry name" value="Isocitrate/Isopropylmalate dehydrogenase-like"/>
    <property type="match status" value="1"/>
</dbReference>
<evidence type="ECO:0000256" key="2">
    <source>
        <dbReference type="ARBA" id="ARBA00022679"/>
    </source>
</evidence>
<sequence>MTTDDHPFLSRVPPHAPAALLAQARGLPPPRVALVNAGAATPLQGLREACDAGLAEPILLGEPIKIHAAAERIGWDIRPFRLVAAPGESAAPRAAQLAVAGEADAIMKGQIHTSTFLKGLLPSAMGLRDKGATCGHVFHVTVPGSDRPLFLTDAALNVAPDLATRQACLAHAVRLAELTGTAQPHCGLLAPSEDVTAAVPCTGEAAAIAAWAKGALRQAVVEGPLALDLMLSRRAAEVKGVASRIAGRVDVILVPELNAGNALFKLMTLGMGACAGGVVMGARVPILLTSRGQGAPDRIASAALGAILAAEARSRRAAA</sequence>
<dbReference type="PIRSF" id="PIRSF000428">
    <property type="entry name" value="P_Ac_trans"/>
    <property type="match status" value="1"/>
</dbReference>
<proteinExistence type="inferred from homology"/>
<dbReference type="EMBL" id="JBHSNA010000002">
    <property type="protein sequence ID" value="MFC5565603.1"/>
    <property type="molecule type" value="Genomic_DNA"/>
</dbReference>
<dbReference type="PANTHER" id="PTHR43356">
    <property type="entry name" value="PHOSPHATE ACETYLTRANSFERASE"/>
    <property type="match status" value="1"/>
</dbReference>
<keyword evidence="3 5" id="KW-0012">Acyltransferase</keyword>
<dbReference type="RefSeq" id="WP_209838132.1">
    <property type="nucleotide sequence ID" value="NZ_JAGGJP010000002.1"/>
</dbReference>
<gene>
    <name evidence="5" type="ORF">ACFPOC_04130</name>
</gene>
<name>A0ABW0S9J6_9RHOB</name>
<evidence type="ECO:0000313" key="6">
    <source>
        <dbReference type="Proteomes" id="UP001596056"/>
    </source>
</evidence>
<evidence type="ECO:0000256" key="3">
    <source>
        <dbReference type="ARBA" id="ARBA00023315"/>
    </source>
</evidence>
<accession>A0ABW0S9J6</accession>
<dbReference type="Pfam" id="PF01515">
    <property type="entry name" value="PTA_PTB"/>
    <property type="match status" value="1"/>
</dbReference>
<comment type="caution">
    <text evidence="5">The sequence shown here is derived from an EMBL/GenBank/DDBJ whole genome shotgun (WGS) entry which is preliminary data.</text>
</comment>
<dbReference type="InterPro" id="IPR012147">
    <property type="entry name" value="P_Ac_Bu_trans"/>
</dbReference>
<dbReference type="Proteomes" id="UP001596056">
    <property type="component" value="Unassembled WGS sequence"/>
</dbReference>
<keyword evidence="2" id="KW-0808">Transferase</keyword>
<dbReference type="InterPro" id="IPR050500">
    <property type="entry name" value="Phos_Acetyltrans/Butyryltrans"/>
</dbReference>
<dbReference type="GO" id="GO:0016746">
    <property type="term" value="F:acyltransferase activity"/>
    <property type="evidence" value="ECO:0007669"/>
    <property type="project" value="UniProtKB-KW"/>
</dbReference>
<organism evidence="5 6">
    <name type="scientific">Rubellimicrobium aerolatum</name>
    <dbReference type="NCBI Taxonomy" id="490979"/>
    <lineage>
        <taxon>Bacteria</taxon>
        <taxon>Pseudomonadati</taxon>
        <taxon>Pseudomonadota</taxon>
        <taxon>Alphaproteobacteria</taxon>
        <taxon>Rhodobacterales</taxon>
        <taxon>Roseobacteraceae</taxon>
        <taxon>Rubellimicrobium</taxon>
    </lineage>
</organism>
<dbReference type="InterPro" id="IPR002505">
    <property type="entry name" value="PTA_PTB"/>
</dbReference>
<evidence type="ECO:0000256" key="1">
    <source>
        <dbReference type="ARBA" id="ARBA00005656"/>
    </source>
</evidence>
<reference evidence="6" key="1">
    <citation type="journal article" date="2019" name="Int. J. Syst. Evol. Microbiol.">
        <title>The Global Catalogue of Microorganisms (GCM) 10K type strain sequencing project: providing services to taxonomists for standard genome sequencing and annotation.</title>
        <authorList>
            <consortium name="The Broad Institute Genomics Platform"/>
            <consortium name="The Broad Institute Genome Sequencing Center for Infectious Disease"/>
            <person name="Wu L."/>
            <person name="Ma J."/>
        </authorList>
    </citation>
    <scope>NUCLEOTIDE SEQUENCE [LARGE SCALE GENOMIC DNA]</scope>
    <source>
        <strain evidence="6">KACC 11588</strain>
    </source>
</reference>
<dbReference type="PANTHER" id="PTHR43356:SF2">
    <property type="entry name" value="PHOSPHATE ACETYLTRANSFERASE"/>
    <property type="match status" value="1"/>
</dbReference>
<evidence type="ECO:0000313" key="5">
    <source>
        <dbReference type="EMBL" id="MFC5565603.1"/>
    </source>
</evidence>
<keyword evidence="6" id="KW-1185">Reference proteome</keyword>